<dbReference type="InterPro" id="IPR050482">
    <property type="entry name" value="Sensor_HK_TwoCompSys"/>
</dbReference>
<feature type="domain" description="Signal transduction histidine kinase subgroup 3 dimerisation and phosphoacceptor" evidence="10">
    <location>
        <begin position="187"/>
        <end position="253"/>
    </location>
</feature>
<dbReference type="PANTHER" id="PTHR24421">
    <property type="entry name" value="NITRATE/NITRITE SENSOR PROTEIN NARX-RELATED"/>
    <property type="match status" value="1"/>
</dbReference>
<feature type="transmembrane region" description="Helical" evidence="9">
    <location>
        <begin position="133"/>
        <end position="156"/>
    </location>
</feature>
<dbReference type="PANTHER" id="PTHR24421:SF10">
    <property type="entry name" value="NITRATE_NITRITE SENSOR PROTEIN NARQ"/>
    <property type="match status" value="1"/>
</dbReference>
<dbReference type="GO" id="GO:0005524">
    <property type="term" value="F:ATP binding"/>
    <property type="evidence" value="ECO:0007669"/>
    <property type="project" value="UniProtKB-KW"/>
</dbReference>
<evidence type="ECO:0000256" key="9">
    <source>
        <dbReference type="SAM" id="Phobius"/>
    </source>
</evidence>
<dbReference type="InterPro" id="IPR036890">
    <property type="entry name" value="HATPase_C_sf"/>
</dbReference>
<dbReference type="AlphaFoldDB" id="A0A7K0C543"/>
<keyword evidence="12" id="KW-1185">Reference proteome</keyword>
<dbReference type="CDD" id="cd16917">
    <property type="entry name" value="HATPase_UhpB-NarQ-NarX-like"/>
    <property type="match status" value="1"/>
</dbReference>
<evidence type="ECO:0000256" key="5">
    <source>
        <dbReference type="ARBA" id="ARBA00022741"/>
    </source>
</evidence>
<feature type="transmembrane region" description="Helical" evidence="9">
    <location>
        <begin position="108"/>
        <end position="127"/>
    </location>
</feature>
<evidence type="ECO:0000313" key="11">
    <source>
        <dbReference type="EMBL" id="MQY08567.1"/>
    </source>
</evidence>
<keyword evidence="6" id="KW-0418">Kinase</keyword>
<dbReference type="EMBL" id="WEGH01000005">
    <property type="protein sequence ID" value="MQY08567.1"/>
    <property type="molecule type" value="Genomic_DNA"/>
</dbReference>
<comment type="catalytic activity">
    <reaction evidence="1">
        <text>ATP + protein L-histidine = ADP + protein N-phospho-L-histidine.</text>
        <dbReference type="EC" id="2.7.13.3"/>
    </reaction>
</comment>
<keyword evidence="4" id="KW-0808">Transferase</keyword>
<evidence type="ECO:0000256" key="7">
    <source>
        <dbReference type="ARBA" id="ARBA00022840"/>
    </source>
</evidence>
<evidence type="ECO:0000259" key="10">
    <source>
        <dbReference type="Pfam" id="PF07730"/>
    </source>
</evidence>
<keyword evidence="5" id="KW-0547">Nucleotide-binding</keyword>
<accession>A0A7K0C543</accession>
<evidence type="ECO:0000256" key="4">
    <source>
        <dbReference type="ARBA" id="ARBA00022679"/>
    </source>
</evidence>
<gene>
    <name evidence="11" type="ORF">ACRB68_66760</name>
</gene>
<sequence length="387" mass="40828">MGSVRFTTRRDVLYAVSALAGGLLMLSAHGYSSWGEHWRPAVALRAVPLAGLCLGMLFRRTAPLTGLAISSAFNLMDLVLGPSLASAVIYTDALYAAGVYGPRRLIRWLLGGTVAATLLAGAAVWAATGRPGVAVVLGAVAGTTWVAPVLTAMAVVEHRDRARAEHQRAEQLVLLNELDRRGAVVAERARMARELHDVIANHLSAVALHSSAVLKLPDMDRAGVVGAMEVIRENSVQGLAEMRRMIGLLREGEEEGPAAVPRLAELDRLVAHTARADLAAALTVRGDPPELPAAVELAAYRIVQESLTNALKHGGPGRAEVCLEYRADRVVVEVCSPLGAGAGLPGSGSGLIGMRERAAMLAGDFTAGPDRGRWRVRAELPVELESA</sequence>
<keyword evidence="9" id="KW-1133">Transmembrane helix</keyword>
<keyword evidence="7" id="KW-0067">ATP-binding</keyword>
<dbReference type="InterPro" id="IPR011712">
    <property type="entry name" value="Sig_transdc_His_kin_sub3_dim/P"/>
</dbReference>
<dbReference type="OrthoDB" id="3288457at2"/>
<keyword evidence="3" id="KW-0597">Phosphoprotein</keyword>
<dbReference type="GO" id="GO:0000155">
    <property type="term" value="F:phosphorelay sensor kinase activity"/>
    <property type="evidence" value="ECO:0007669"/>
    <property type="project" value="InterPro"/>
</dbReference>
<keyword evidence="9" id="KW-0812">Transmembrane</keyword>
<dbReference type="Pfam" id="PF07730">
    <property type="entry name" value="HisKA_3"/>
    <property type="match status" value="1"/>
</dbReference>
<name>A0A7K0C543_9ACTN</name>
<evidence type="ECO:0000256" key="1">
    <source>
        <dbReference type="ARBA" id="ARBA00000085"/>
    </source>
</evidence>
<proteinExistence type="predicted"/>
<evidence type="ECO:0000256" key="8">
    <source>
        <dbReference type="ARBA" id="ARBA00023012"/>
    </source>
</evidence>
<dbReference type="GO" id="GO:0046983">
    <property type="term" value="F:protein dimerization activity"/>
    <property type="evidence" value="ECO:0007669"/>
    <property type="project" value="InterPro"/>
</dbReference>
<keyword evidence="9" id="KW-0472">Membrane</keyword>
<dbReference type="Proteomes" id="UP000487268">
    <property type="component" value="Unassembled WGS sequence"/>
</dbReference>
<dbReference type="Gene3D" id="1.20.5.1930">
    <property type="match status" value="1"/>
</dbReference>
<keyword evidence="8" id="KW-0902">Two-component regulatory system</keyword>
<comment type="caution">
    <text evidence="11">The sequence shown here is derived from an EMBL/GenBank/DDBJ whole genome shotgun (WGS) entry which is preliminary data.</text>
</comment>
<dbReference type="GO" id="GO:0016020">
    <property type="term" value="C:membrane"/>
    <property type="evidence" value="ECO:0007669"/>
    <property type="project" value="InterPro"/>
</dbReference>
<reference evidence="11 12" key="1">
    <citation type="submission" date="2019-10" db="EMBL/GenBank/DDBJ databases">
        <title>Actinomadura rubteroloni sp. nov. and Actinomadura macrotermitis sp. nov., isolated from the gut of fungus growing-termite Macrotermes natalensis.</title>
        <authorList>
            <person name="Benndorf R."/>
            <person name="Martin K."/>
            <person name="Kuefner M."/>
            <person name="De Beer W."/>
            <person name="Kaster A.-K."/>
            <person name="Vollmers J."/>
            <person name="Poulsen M."/>
            <person name="Beemelmanns C."/>
        </authorList>
    </citation>
    <scope>NUCLEOTIDE SEQUENCE [LARGE SCALE GENOMIC DNA]</scope>
    <source>
        <strain evidence="11 12">RB68</strain>
    </source>
</reference>
<evidence type="ECO:0000256" key="2">
    <source>
        <dbReference type="ARBA" id="ARBA00012438"/>
    </source>
</evidence>
<dbReference type="SUPFAM" id="SSF55874">
    <property type="entry name" value="ATPase domain of HSP90 chaperone/DNA topoisomerase II/histidine kinase"/>
    <property type="match status" value="1"/>
</dbReference>
<organism evidence="11 12">
    <name type="scientific">Actinomadura macrotermitis</name>
    <dbReference type="NCBI Taxonomy" id="2585200"/>
    <lineage>
        <taxon>Bacteria</taxon>
        <taxon>Bacillati</taxon>
        <taxon>Actinomycetota</taxon>
        <taxon>Actinomycetes</taxon>
        <taxon>Streptosporangiales</taxon>
        <taxon>Thermomonosporaceae</taxon>
        <taxon>Actinomadura</taxon>
    </lineage>
</organism>
<evidence type="ECO:0000313" key="12">
    <source>
        <dbReference type="Proteomes" id="UP000487268"/>
    </source>
</evidence>
<dbReference type="RefSeq" id="WP_153539704.1">
    <property type="nucleotide sequence ID" value="NZ_WEGH01000005.1"/>
</dbReference>
<protein>
    <recommendedName>
        <fullName evidence="2">histidine kinase</fullName>
        <ecNumber evidence="2">2.7.13.3</ecNumber>
    </recommendedName>
</protein>
<dbReference type="EC" id="2.7.13.3" evidence="2"/>
<dbReference type="Gene3D" id="3.30.565.10">
    <property type="entry name" value="Histidine kinase-like ATPase, C-terminal domain"/>
    <property type="match status" value="1"/>
</dbReference>
<evidence type="ECO:0000256" key="3">
    <source>
        <dbReference type="ARBA" id="ARBA00022553"/>
    </source>
</evidence>
<evidence type="ECO:0000256" key="6">
    <source>
        <dbReference type="ARBA" id="ARBA00022777"/>
    </source>
</evidence>
<feature type="transmembrane region" description="Helical" evidence="9">
    <location>
        <begin position="42"/>
        <end position="58"/>
    </location>
</feature>
<feature type="transmembrane region" description="Helical" evidence="9">
    <location>
        <begin position="12"/>
        <end position="30"/>
    </location>
</feature>
<feature type="transmembrane region" description="Helical" evidence="9">
    <location>
        <begin position="78"/>
        <end position="101"/>
    </location>
</feature>